<sequence length="26" mass="3349">EDEKLRKEYRSPKKKKRRNRAMTPFR</sequence>
<evidence type="ECO:0000256" key="1">
    <source>
        <dbReference type="SAM" id="MobiDB-lite"/>
    </source>
</evidence>
<evidence type="ECO:0000313" key="2">
    <source>
        <dbReference type="EMBL" id="KKK55808.1"/>
    </source>
</evidence>
<feature type="compositionally biased region" description="Basic and acidic residues" evidence="1">
    <location>
        <begin position="1"/>
        <end position="11"/>
    </location>
</feature>
<gene>
    <name evidence="2" type="ORF">LCGC14_3070820</name>
</gene>
<name>A0A0F8WGS0_9ZZZZ</name>
<reference evidence="2" key="1">
    <citation type="journal article" date="2015" name="Nature">
        <title>Complex archaea that bridge the gap between prokaryotes and eukaryotes.</title>
        <authorList>
            <person name="Spang A."/>
            <person name="Saw J.H."/>
            <person name="Jorgensen S.L."/>
            <person name="Zaremba-Niedzwiedzka K."/>
            <person name="Martijn J."/>
            <person name="Lind A.E."/>
            <person name="van Eijk R."/>
            <person name="Schleper C."/>
            <person name="Guy L."/>
            <person name="Ettema T.J."/>
        </authorList>
    </citation>
    <scope>NUCLEOTIDE SEQUENCE</scope>
</reference>
<dbReference type="AlphaFoldDB" id="A0A0F8WGS0"/>
<proteinExistence type="predicted"/>
<feature type="non-terminal residue" evidence="2">
    <location>
        <position position="1"/>
    </location>
</feature>
<accession>A0A0F8WGS0</accession>
<dbReference type="EMBL" id="LAZR01065313">
    <property type="protein sequence ID" value="KKK55808.1"/>
    <property type="molecule type" value="Genomic_DNA"/>
</dbReference>
<feature type="region of interest" description="Disordered" evidence="1">
    <location>
        <begin position="1"/>
        <end position="26"/>
    </location>
</feature>
<protein>
    <submittedName>
        <fullName evidence="2">Uncharacterized protein</fullName>
    </submittedName>
</protein>
<organism evidence="2">
    <name type="scientific">marine sediment metagenome</name>
    <dbReference type="NCBI Taxonomy" id="412755"/>
    <lineage>
        <taxon>unclassified sequences</taxon>
        <taxon>metagenomes</taxon>
        <taxon>ecological metagenomes</taxon>
    </lineage>
</organism>
<comment type="caution">
    <text evidence="2">The sequence shown here is derived from an EMBL/GenBank/DDBJ whole genome shotgun (WGS) entry which is preliminary data.</text>
</comment>